<dbReference type="PANTHER" id="PTHR23405:SF4">
    <property type="entry name" value="PROTEIN MAK16 HOMOLOG"/>
    <property type="match status" value="1"/>
</dbReference>
<evidence type="ECO:0000259" key="6">
    <source>
        <dbReference type="Pfam" id="PF01778"/>
    </source>
</evidence>
<feature type="domain" description="Ribosomal eL28/Mak16" evidence="6">
    <location>
        <begin position="6"/>
        <end position="123"/>
    </location>
</feature>
<gene>
    <name evidence="7" type="ORF">FH972_021246</name>
</gene>
<protein>
    <recommendedName>
        <fullName evidence="4">Protein MAK16 homolog</fullName>
    </recommendedName>
</protein>
<dbReference type="PANTHER" id="PTHR23405">
    <property type="entry name" value="MAINTENANCE OF KILLER 16 MAK16 PROTEIN-RELATED"/>
    <property type="match status" value="1"/>
</dbReference>
<dbReference type="FunFam" id="3.30.390.110:FF:000001">
    <property type="entry name" value="Protein MAK16 homolog"/>
    <property type="match status" value="1"/>
</dbReference>
<organism evidence="7 8">
    <name type="scientific">Carpinus fangiana</name>
    <dbReference type="NCBI Taxonomy" id="176857"/>
    <lineage>
        <taxon>Eukaryota</taxon>
        <taxon>Viridiplantae</taxon>
        <taxon>Streptophyta</taxon>
        <taxon>Embryophyta</taxon>
        <taxon>Tracheophyta</taxon>
        <taxon>Spermatophyta</taxon>
        <taxon>Magnoliopsida</taxon>
        <taxon>eudicotyledons</taxon>
        <taxon>Gunneridae</taxon>
        <taxon>Pentapetalae</taxon>
        <taxon>rosids</taxon>
        <taxon>fabids</taxon>
        <taxon>Fagales</taxon>
        <taxon>Betulaceae</taxon>
        <taxon>Carpinus</taxon>
    </lineage>
</organism>
<dbReference type="GO" id="GO:0030687">
    <property type="term" value="C:preribosome, large subunit precursor"/>
    <property type="evidence" value="ECO:0007669"/>
    <property type="project" value="TreeGrafter"/>
</dbReference>
<dbReference type="InterPro" id="IPR006958">
    <property type="entry name" value="Mak16"/>
</dbReference>
<accession>A0A5N6KNV2</accession>
<feature type="compositionally biased region" description="Basic residues" evidence="5">
    <location>
        <begin position="316"/>
        <end position="326"/>
    </location>
</feature>
<evidence type="ECO:0000313" key="8">
    <source>
        <dbReference type="Proteomes" id="UP000327013"/>
    </source>
</evidence>
<evidence type="ECO:0000256" key="2">
    <source>
        <dbReference type="ARBA" id="ARBA00005514"/>
    </source>
</evidence>
<feature type="region of interest" description="Disordered" evidence="5">
    <location>
        <begin position="206"/>
        <end position="343"/>
    </location>
</feature>
<dbReference type="PIRSF" id="PIRSF003352">
    <property type="entry name" value="MAK16"/>
    <property type="match status" value="1"/>
</dbReference>
<dbReference type="Pfam" id="PF04874">
    <property type="entry name" value="Mak16"/>
    <property type="match status" value="1"/>
</dbReference>
<evidence type="ECO:0000256" key="3">
    <source>
        <dbReference type="ARBA" id="ARBA00023242"/>
    </source>
</evidence>
<keyword evidence="3 4" id="KW-0539">Nucleus</keyword>
<sequence>MASDEIIWDIINQQFCSFKTKLPSKSQTFCRNEYNATGLCSRQSCPLANSRYATIRPGATADDQSLYLYMKTVERAHLPSKLWEKIKLPATYAEALELVDSKLQYWPKFMVHKCKQRLTRLTQVALRTRRLAKEEARLGERIVPRLAPKVRKREEGRERKALSAAKVERAVERELLERLRSGAYGEAPLNVEEGLWQKVLRAMERGGEAEQDKDLDEGIEEEDEEAEYERELEEGEGAGDVEYVSDIDGSDSDDEDDLGDLEDGGPLGWDASDASEGSDDEDEDASSEEEEQDAEKLKKMLNGLKRKRPSQPPTKPNKKKPSKGPKRNIEYEIESEPPLRQYA</sequence>
<comment type="subcellular location">
    <subcellularLocation>
        <location evidence="1">Nucleus</location>
    </subcellularLocation>
</comment>
<comment type="similarity">
    <text evidence="2 4">Belongs to the MAK16 family.</text>
</comment>
<keyword evidence="8" id="KW-1185">Reference proteome</keyword>
<comment type="caution">
    <text evidence="7">The sequence shown here is derived from an EMBL/GenBank/DDBJ whole genome shotgun (WGS) entry which is preliminary data.</text>
</comment>
<dbReference type="GO" id="GO:0000460">
    <property type="term" value="P:maturation of 5.8S rRNA"/>
    <property type="evidence" value="ECO:0007669"/>
    <property type="project" value="TreeGrafter"/>
</dbReference>
<reference evidence="7 8" key="1">
    <citation type="submission" date="2019-06" db="EMBL/GenBank/DDBJ databases">
        <title>A chromosomal-level reference genome of Carpinus fangiana (Coryloideae, Betulaceae).</title>
        <authorList>
            <person name="Yang X."/>
            <person name="Wang Z."/>
            <person name="Zhang L."/>
            <person name="Hao G."/>
            <person name="Liu J."/>
            <person name="Yang Y."/>
        </authorList>
    </citation>
    <scope>NUCLEOTIDE SEQUENCE [LARGE SCALE GENOMIC DNA]</scope>
    <source>
        <strain evidence="7">Cfa_2016G</strain>
        <tissue evidence="7">Leaf</tissue>
    </source>
</reference>
<name>A0A5N6KNV2_9ROSI</name>
<evidence type="ECO:0000313" key="7">
    <source>
        <dbReference type="EMBL" id="KAB8336941.1"/>
    </source>
</evidence>
<dbReference type="Gene3D" id="3.30.390.110">
    <property type="match status" value="1"/>
</dbReference>
<proteinExistence type="inferred from homology"/>
<evidence type="ECO:0000256" key="5">
    <source>
        <dbReference type="SAM" id="MobiDB-lite"/>
    </source>
</evidence>
<evidence type="ECO:0000256" key="4">
    <source>
        <dbReference type="PIRNR" id="PIRNR003352"/>
    </source>
</evidence>
<dbReference type="OrthoDB" id="10251342at2759"/>
<evidence type="ECO:0000256" key="1">
    <source>
        <dbReference type="ARBA" id="ARBA00004123"/>
    </source>
</evidence>
<dbReference type="InterPro" id="IPR029004">
    <property type="entry name" value="Ribosomal_eL28/Mak16"/>
</dbReference>
<feature type="compositionally biased region" description="Acidic residues" evidence="5">
    <location>
        <begin position="276"/>
        <end position="293"/>
    </location>
</feature>
<dbReference type="Pfam" id="PF01778">
    <property type="entry name" value="Ribosomal_L28e"/>
    <property type="match status" value="1"/>
</dbReference>
<dbReference type="GO" id="GO:0000470">
    <property type="term" value="P:maturation of LSU-rRNA"/>
    <property type="evidence" value="ECO:0007669"/>
    <property type="project" value="TreeGrafter"/>
</dbReference>
<dbReference type="GO" id="GO:0005730">
    <property type="term" value="C:nucleolus"/>
    <property type="evidence" value="ECO:0007669"/>
    <property type="project" value="UniProtKB-UniRule"/>
</dbReference>
<dbReference type="Proteomes" id="UP000327013">
    <property type="component" value="Unassembled WGS sequence"/>
</dbReference>
<feature type="compositionally biased region" description="Acidic residues" evidence="5">
    <location>
        <begin position="213"/>
        <end position="263"/>
    </location>
</feature>
<dbReference type="EMBL" id="VIBQ01000009">
    <property type="protein sequence ID" value="KAB8336941.1"/>
    <property type="molecule type" value="Genomic_DNA"/>
</dbReference>
<dbReference type="AlphaFoldDB" id="A0A5N6KNV2"/>